<dbReference type="AlphaFoldDB" id="E1YHH9"/>
<gene>
    <name evidence="1" type="ORF">N47_D29070</name>
</gene>
<name>E1YHH9_9BACT</name>
<protein>
    <submittedName>
        <fullName evidence="1">Uncharacterized protein</fullName>
    </submittedName>
</protein>
<evidence type="ECO:0000313" key="1">
    <source>
        <dbReference type="EMBL" id="CBX30098.1"/>
    </source>
</evidence>
<dbReference type="EMBL" id="FR695874">
    <property type="protein sequence ID" value="CBX30098.1"/>
    <property type="molecule type" value="Genomic_DNA"/>
</dbReference>
<organism evidence="1">
    <name type="scientific">uncultured Desulfobacterium sp</name>
    <dbReference type="NCBI Taxonomy" id="201089"/>
    <lineage>
        <taxon>Bacteria</taxon>
        <taxon>Pseudomonadati</taxon>
        <taxon>Thermodesulfobacteriota</taxon>
        <taxon>Desulfobacteria</taxon>
        <taxon>Desulfobacterales</taxon>
        <taxon>Desulfobacteriaceae</taxon>
        <taxon>Desulfobacterium</taxon>
        <taxon>environmental samples</taxon>
    </lineage>
</organism>
<proteinExistence type="predicted"/>
<reference evidence="1" key="1">
    <citation type="journal article" date="2011" name="Environ. Microbiol.">
        <title>Genomic insights into the metabolic potential of the polycyclic aromatic hydrocarbon degrading sulfate-reducing Deltaproteobacterium N47.</title>
        <authorList>
            <person name="Bergmann F."/>
            <person name="Selesi D."/>
            <person name="Weinmaier T."/>
            <person name="Tischler P."/>
            <person name="Rattei T."/>
            <person name="Meckenstock R.U."/>
        </authorList>
    </citation>
    <scope>NUCLEOTIDE SEQUENCE</scope>
</reference>
<sequence length="228" mass="23678">MLFAGCSTYEMKPLPFKSPSSLNNAVNIAGADIAARAFTDSAKAKETFGFDILGAGMLPVQVIFDNQGSHALEVVANQTFLEDKNGNLWPILSKDIAYERATKYTKTKETFKEGAYKGFLGAAAGAVIGAAIGIVSGDNVAAAAGKGAAVGAAAGATIGGAIGYGSDDAIKSITSDLREKSLQTTAVFPKSLAHGILFFPGEALSAKQLRLQIKETDTGEIHVIKLDF</sequence>
<accession>E1YHH9</accession>